<protein>
    <recommendedName>
        <fullName evidence="2">UVR domain-containing protein</fullName>
    </recommendedName>
</protein>
<evidence type="ECO:0000256" key="1">
    <source>
        <dbReference type="SAM" id="Coils"/>
    </source>
</evidence>
<dbReference type="PANTHER" id="PTHR24029">
    <property type="entry name" value="UVRABC SYSTEM PROTEIN B"/>
    <property type="match status" value="1"/>
</dbReference>
<dbReference type="GO" id="GO:0016887">
    <property type="term" value="F:ATP hydrolysis activity"/>
    <property type="evidence" value="ECO:0007669"/>
    <property type="project" value="InterPro"/>
</dbReference>
<dbReference type="SUPFAM" id="SSF46600">
    <property type="entry name" value="C-terminal UvrC-binding domain of UvrB"/>
    <property type="match status" value="1"/>
</dbReference>
<keyword evidence="1" id="KW-0175">Coiled coil</keyword>
<dbReference type="PROSITE" id="PS50151">
    <property type="entry name" value="UVR"/>
    <property type="match status" value="1"/>
</dbReference>
<organism evidence="3">
    <name type="scientific">marine sediment metagenome</name>
    <dbReference type="NCBI Taxonomy" id="412755"/>
    <lineage>
        <taxon>unclassified sequences</taxon>
        <taxon>metagenomes</taxon>
        <taxon>ecological metagenomes</taxon>
    </lineage>
</organism>
<dbReference type="InterPro" id="IPR004807">
    <property type="entry name" value="UvrB"/>
</dbReference>
<dbReference type="GO" id="GO:0006289">
    <property type="term" value="P:nucleotide-excision repair"/>
    <property type="evidence" value="ECO:0007669"/>
    <property type="project" value="InterPro"/>
</dbReference>
<proteinExistence type="predicted"/>
<dbReference type="InterPro" id="IPR001943">
    <property type="entry name" value="UVR_dom"/>
</dbReference>
<dbReference type="Pfam" id="PF02151">
    <property type="entry name" value="UVR"/>
    <property type="match status" value="1"/>
</dbReference>
<feature type="domain" description="UVR" evidence="2">
    <location>
        <begin position="53"/>
        <end position="88"/>
    </location>
</feature>
<dbReference type="AlphaFoldDB" id="X1URV4"/>
<dbReference type="PANTHER" id="PTHR24029:SF0">
    <property type="entry name" value="UVRABC SYSTEM PROTEIN B"/>
    <property type="match status" value="1"/>
</dbReference>
<dbReference type="InterPro" id="IPR036876">
    <property type="entry name" value="UVR_dom_sf"/>
</dbReference>
<dbReference type="GO" id="GO:0009380">
    <property type="term" value="C:excinuclease repair complex"/>
    <property type="evidence" value="ECO:0007669"/>
    <property type="project" value="InterPro"/>
</dbReference>
<feature type="non-terminal residue" evidence="3">
    <location>
        <position position="1"/>
    </location>
</feature>
<dbReference type="GO" id="GO:0003677">
    <property type="term" value="F:DNA binding"/>
    <property type="evidence" value="ECO:0007669"/>
    <property type="project" value="InterPro"/>
</dbReference>
<accession>X1URV4</accession>
<dbReference type="EMBL" id="BARW01036743">
    <property type="protein sequence ID" value="GAJ20238.1"/>
    <property type="molecule type" value="Genomic_DNA"/>
</dbReference>
<reference evidence="3" key="1">
    <citation type="journal article" date="2014" name="Front. Microbiol.">
        <title>High frequency of phylogenetically diverse reductive dehalogenase-homologous genes in deep subseafloor sedimentary metagenomes.</title>
        <authorList>
            <person name="Kawai M."/>
            <person name="Futagami T."/>
            <person name="Toyoda A."/>
            <person name="Takaki Y."/>
            <person name="Nishi S."/>
            <person name="Hori S."/>
            <person name="Arai W."/>
            <person name="Tsubouchi T."/>
            <person name="Morono Y."/>
            <person name="Uchiyama I."/>
            <person name="Ito T."/>
            <person name="Fujiyama A."/>
            <person name="Inagaki F."/>
            <person name="Takami H."/>
        </authorList>
    </citation>
    <scope>NUCLEOTIDE SEQUENCE</scope>
    <source>
        <strain evidence="3">Expedition CK06-06</strain>
    </source>
</reference>
<name>X1URV4_9ZZZZ</name>
<sequence length="103" mass="12043">RQIDFNRRHNITPKSIQKQVRSILDVRKKNRQRARELMVDLSMAGIRTAANTRQAVAQLKRQMVQAARNLEFELAALYRDKIVQLEKELHPNSGLRHRSDSRG</sequence>
<dbReference type="Gene3D" id="4.10.860.10">
    <property type="entry name" value="UVR domain"/>
    <property type="match status" value="1"/>
</dbReference>
<comment type="caution">
    <text evidence="3">The sequence shown here is derived from an EMBL/GenBank/DDBJ whole genome shotgun (WGS) entry which is preliminary data.</text>
</comment>
<gene>
    <name evidence="3" type="ORF">S12H4_56946</name>
</gene>
<evidence type="ECO:0000259" key="2">
    <source>
        <dbReference type="PROSITE" id="PS50151"/>
    </source>
</evidence>
<dbReference type="GO" id="GO:0005524">
    <property type="term" value="F:ATP binding"/>
    <property type="evidence" value="ECO:0007669"/>
    <property type="project" value="InterPro"/>
</dbReference>
<evidence type="ECO:0000313" key="3">
    <source>
        <dbReference type="EMBL" id="GAJ20238.1"/>
    </source>
</evidence>
<feature type="coiled-coil region" evidence="1">
    <location>
        <begin position="49"/>
        <end position="76"/>
    </location>
</feature>